<dbReference type="Pfam" id="PF13637">
    <property type="entry name" value="Ank_4"/>
    <property type="match status" value="1"/>
</dbReference>
<proteinExistence type="predicted"/>
<feature type="domain" description="Protein kinase" evidence="4">
    <location>
        <begin position="552"/>
        <end position="847"/>
    </location>
</feature>
<dbReference type="InterPro" id="IPR008271">
    <property type="entry name" value="Ser/Thr_kinase_AS"/>
</dbReference>
<protein>
    <submittedName>
        <fullName evidence="5">Unnamed protein product</fullName>
    </submittedName>
</protein>
<dbReference type="InterPro" id="IPR036770">
    <property type="entry name" value="Ankyrin_rpt-contain_sf"/>
</dbReference>
<evidence type="ECO:0000256" key="3">
    <source>
        <dbReference type="PROSITE-ProRule" id="PRU00023"/>
    </source>
</evidence>
<keyword evidence="6" id="KW-1185">Reference proteome</keyword>
<feature type="repeat" description="ANK" evidence="3">
    <location>
        <begin position="516"/>
        <end position="548"/>
    </location>
</feature>
<feature type="repeat" description="ANK" evidence="3">
    <location>
        <begin position="450"/>
        <end position="482"/>
    </location>
</feature>
<dbReference type="EMBL" id="BSXT01000573">
    <property type="protein sequence ID" value="GMF30315.1"/>
    <property type="molecule type" value="Genomic_DNA"/>
</dbReference>
<name>A0A9W6X4P7_9STRA</name>
<evidence type="ECO:0000259" key="4">
    <source>
        <dbReference type="PROSITE" id="PS50011"/>
    </source>
</evidence>
<feature type="repeat" description="ANK" evidence="3">
    <location>
        <begin position="284"/>
        <end position="316"/>
    </location>
</feature>
<dbReference type="SMART" id="SM00248">
    <property type="entry name" value="ANK"/>
    <property type="match status" value="14"/>
</dbReference>
<feature type="repeat" description="ANK" evidence="3">
    <location>
        <begin position="151"/>
        <end position="183"/>
    </location>
</feature>
<dbReference type="InterPro" id="IPR002110">
    <property type="entry name" value="Ankyrin_rpt"/>
</dbReference>
<dbReference type="Proteomes" id="UP001165121">
    <property type="component" value="Unassembled WGS sequence"/>
</dbReference>
<keyword evidence="2 3" id="KW-0040">ANK repeat</keyword>
<dbReference type="SUPFAM" id="SSF56112">
    <property type="entry name" value="Protein kinase-like (PK-like)"/>
    <property type="match status" value="2"/>
</dbReference>
<dbReference type="Pfam" id="PF07714">
    <property type="entry name" value="PK_Tyr_Ser-Thr"/>
    <property type="match status" value="2"/>
</dbReference>
<dbReference type="PANTHER" id="PTHR24123:SF33">
    <property type="entry name" value="PROTEIN HOS4"/>
    <property type="match status" value="1"/>
</dbReference>
<reference evidence="5" key="1">
    <citation type="submission" date="2023-04" db="EMBL/GenBank/DDBJ databases">
        <title>Phytophthora fragariaefolia NBRC 109709.</title>
        <authorList>
            <person name="Ichikawa N."/>
            <person name="Sato H."/>
            <person name="Tonouchi N."/>
        </authorList>
    </citation>
    <scope>NUCLEOTIDE SEQUENCE</scope>
    <source>
        <strain evidence="5">NBRC 109709</strain>
    </source>
</reference>
<dbReference type="GO" id="GO:0005524">
    <property type="term" value="F:ATP binding"/>
    <property type="evidence" value="ECO:0007669"/>
    <property type="project" value="InterPro"/>
</dbReference>
<feature type="domain" description="Protein kinase" evidence="4">
    <location>
        <begin position="1076"/>
        <end position="1332"/>
    </location>
</feature>
<keyword evidence="1" id="KW-0677">Repeat</keyword>
<gene>
    <name evidence="5" type="ORF">Pfra01_000669400</name>
</gene>
<dbReference type="PROSITE" id="PS50297">
    <property type="entry name" value="ANK_REP_REGION"/>
    <property type="match status" value="8"/>
</dbReference>
<sequence length="1333" mass="148873">MAPTCEFLDEKKPPAMLTSVAVVCQKWPPLRDHRVLKRVQAFLDWSTTISLAEACSKPSLRLVQRVFSRRKWGRQSIADGLCCAASKGELNIVEYLCEMGEKQTKLPIKLLVNTKDASRRDALLEAVCNGHMAVVQWLVNNGAKLTEQDRRGRTVMILAAEMGNLAVLQFLVEKGVGVGETYQLGRTALHAAAEYGHFVVVKWLVEKGAQVNGQDRNNRAPLSLAAEGGHLPVVELLLQNGANVDDTDRESQKTALHYAAGRGHLAVVQSLVAHGANMNKFDRYLQTPVYLAVGRGNVAVVQWFIDNGARVAGASTEGRTALNNAALNGHILMVRFLMKMGFDAFCSAASGHTTLYYATTGHQLQVVEYILVEGRDREMPQPELWEALFSAANDSCTNIIDILHQSYWNRICEPNSQGTTILHEAVARGLMKPIQQLVIRGADIHQRDPFGLTPFIEACRHRHHGIINFLLDAGAHIEDANFAIRTGLHYSAEAGLSDVVELLLSRGACADFPDKLGWTALHVAAATGQLSAVKVLHRHNATMNVQTATGKTALVVAVEAGQSGVSDYLVELNASTKMPIADAEAPFIDFKEYILDPSEVHFKTLQDNSEAVWLNSPTEIKIKRGGWSQSFVEELRRWSALNHPHLVKLYGVCYGREVRDPVFVYERATNGTLLEFIGDSKNPSRKSLLWDKLYEAALGLQYLHDRNVVHGEVNCDSIVIAASGVAKLRNIGKDSVASDLRLPWIAPELLSGFPRSFESDIYAFGVVILEACKAIGEWPCTALTPWNVFHMKSAYYSIAADMFSYKPSSMTETQWKLVKRMCSYDPRDRISAADLVRELEVFTHTYESQREGCESYSTLFSSSELSDASIDERSLSTISSVLKDLDNMCGETCPIELMHRDAYNRLTDVLSQLKSRQDQPDMELIQRYSALLHSFQARLLSTTAVGLAQATLLAVSRQSANIVFSVHTDLDSFIDSANLSRSSPVHDWRNKWMLRRKQQQHDMLQKIENLPRLMDELKDRKQREIALGYLRFELSKYAASYATIEAPGLSRAKSVVASLVTGEDNSWFIPAYEVEFDKFDEFSRGAFGKVYHGRWKRSRVVVKKLKLRNEEDEAALLNEVDIWHKLYHPHIVQLFGACHINQPFFVCEYAGGGQLNLFLRKYPSAVWDKLYEAALGLRYLHRKHVIHGDLKCNNILVGSDGRAKLTDFGLSFLGLDSQPCSDNGTDALPMEVPRIGAIRWKAPEVLRGEKATYASDIYSFGMCVLEAVSGAFPWGVVIPDIAVKHHVLKSKRIPVCPDNCSHEAYQLIKEMCRFVPSERMTINNVVKAINLLR</sequence>
<evidence type="ECO:0000256" key="1">
    <source>
        <dbReference type="ARBA" id="ARBA00022737"/>
    </source>
</evidence>
<feature type="repeat" description="ANK" evidence="3">
    <location>
        <begin position="483"/>
        <end position="515"/>
    </location>
</feature>
<dbReference type="PRINTS" id="PR01415">
    <property type="entry name" value="ANKYRIN"/>
</dbReference>
<dbReference type="InterPro" id="IPR001245">
    <property type="entry name" value="Ser-Thr/Tyr_kinase_cat_dom"/>
</dbReference>
<feature type="repeat" description="ANK" evidence="3">
    <location>
        <begin position="417"/>
        <end position="449"/>
    </location>
</feature>
<dbReference type="GO" id="GO:0004672">
    <property type="term" value="F:protein kinase activity"/>
    <property type="evidence" value="ECO:0007669"/>
    <property type="project" value="InterPro"/>
</dbReference>
<dbReference type="CDD" id="cd00180">
    <property type="entry name" value="PKc"/>
    <property type="match status" value="1"/>
</dbReference>
<feature type="repeat" description="ANK" evidence="3">
    <location>
        <begin position="251"/>
        <end position="283"/>
    </location>
</feature>
<dbReference type="PROSITE" id="PS50088">
    <property type="entry name" value="ANK_REPEAT"/>
    <property type="match status" value="11"/>
</dbReference>
<dbReference type="Pfam" id="PF12796">
    <property type="entry name" value="Ank_2"/>
    <property type="match status" value="4"/>
</dbReference>
<dbReference type="InterPro" id="IPR051165">
    <property type="entry name" value="Multifunctional_ANK_Repeat"/>
</dbReference>
<dbReference type="PROSITE" id="PS50011">
    <property type="entry name" value="PROTEIN_KINASE_DOM"/>
    <property type="match status" value="2"/>
</dbReference>
<dbReference type="InterPro" id="IPR011009">
    <property type="entry name" value="Kinase-like_dom_sf"/>
</dbReference>
<evidence type="ECO:0000313" key="6">
    <source>
        <dbReference type="Proteomes" id="UP001165121"/>
    </source>
</evidence>
<feature type="repeat" description="ANK" evidence="3">
    <location>
        <begin position="184"/>
        <end position="216"/>
    </location>
</feature>
<organism evidence="5 6">
    <name type="scientific">Phytophthora fragariaefolia</name>
    <dbReference type="NCBI Taxonomy" id="1490495"/>
    <lineage>
        <taxon>Eukaryota</taxon>
        <taxon>Sar</taxon>
        <taxon>Stramenopiles</taxon>
        <taxon>Oomycota</taxon>
        <taxon>Peronosporomycetes</taxon>
        <taxon>Peronosporales</taxon>
        <taxon>Peronosporaceae</taxon>
        <taxon>Phytophthora</taxon>
    </lineage>
</organism>
<dbReference type="PROSITE" id="PS00108">
    <property type="entry name" value="PROTEIN_KINASE_ST"/>
    <property type="match status" value="1"/>
</dbReference>
<dbReference type="Gene3D" id="1.10.510.10">
    <property type="entry name" value="Transferase(Phosphotransferase) domain 1"/>
    <property type="match status" value="2"/>
</dbReference>
<evidence type="ECO:0000313" key="5">
    <source>
        <dbReference type="EMBL" id="GMF30315.1"/>
    </source>
</evidence>
<feature type="repeat" description="ANK" evidence="3">
    <location>
        <begin position="317"/>
        <end position="343"/>
    </location>
</feature>
<dbReference type="SMART" id="SM00220">
    <property type="entry name" value="S_TKc"/>
    <property type="match status" value="2"/>
</dbReference>
<accession>A0A9W6X4P7</accession>
<dbReference type="OrthoDB" id="127766at2759"/>
<dbReference type="SUPFAM" id="SSF48403">
    <property type="entry name" value="Ankyrin repeat"/>
    <property type="match status" value="2"/>
</dbReference>
<dbReference type="InterPro" id="IPR000719">
    <property type="entry name" value="Prot_kinase_dom"/>
</dbReference>
<evidence type="ECO:0000256" key="2">
    <source>
        <dbReference type="ARBA" id="ARBA00023043"/>
    </source>
</evidence>
<feature type="repeat" description="ANK" evidence="3">
    <location>
        <begin position="217"/>
        <end position="249"/>
    </location>
</feature>
<dbReference type="PANTHER" id="PTHR24123">
    <property type="entry name" value="ANKYRIN REPEAT-CONTAINING"/>
    <property type="match status" value="1"/>
</dbReference>
<comment type="caution">
    <text evidence="5">The sequence shown here is derived from an EMBL/GenBank/DDBJ whole genome shotgun (WGS) entry which is preliminary data.</text>
</comment>
<feature type="repeat" description="ANK" evidence="3">
    <location>
        <begin position="118"/>
        <end position="150"/>
    </location>
</feature>
<dbReference type="Gene3D" id="1.25.40.20">
    <property type="entry name" value="Ankyrin repeat-containing domain"/>
    <property type="match status" value="3"/>
</dbReference>